<evidence type="ECO:0000313" key="1">
    <source>
        <dbReference type="EMBL" id="RGE44744.1"/>
    </source>
</evidence>
<dbReference type="EMBL" id="QURR01000014">
    <property type="protein sequence ID" value="RGE44744.1"/>
    <property type="molecule type" value="Genomic_DNA"/>
</dbReference>
<proteinExistence type="predicted"/>
<dbReference type="Proteomes" id="UP000261948">
    <property type="component" value="Unassembled WGS sequence"/>
</dbReference>
<keyword evidence="2" id="KW-1185">Reference proteome</keyword>
<reference evidence="1 2" key="1">
    <citation type="submission" date="2018-08" db="EMBL/GenBank/DDBJ databases">
        <title>Comamonas testosteroni strain SWCO2.</title>
        <authorList>
            <person name="Jiang N."/>
            <person name="Zhang X.Z."/>
        </authorList>
    </citation>
    <scope>NUCLEOTIDE SEQUENCE [LARGE SCALE GENOMIC DNA]</scope>
    <source>
        <strain evidence="1 2">SWCO2</strain>
    </source>
</reference>
<organism evidence="1 2">
    <name type="scientific">Comamonas testosteroni</name>
    <name type="common">Pseudomonas testosteroni</name>
    <dbReference type="NCBI Taxonomy" id="285"/>
    <lineage>
        <taxon>Bacteria</taxon>
        <taxon>Pseudomonadati</taxon>
        <taxon>Pseudomonadota</taxon>
        <taxon>Betaproteobacteria</taxon>
        <taxon>Burkholderiales</taxon>
        <taxon>Comamonadaceae</taxon>
        <taxon>Comamonas</taxon>
    </lineage>
</organism>
<evidence type="ECO:0000313" key="2">
    <source>
        <dbReference type="Proteomes" id="UP000261948"/>
    </source>
</evidence>
<gene>
    <name evidence="1" type="ORF">DZC30_12795</name>
</gene>
<sequence length="61" mass="7240">MSKTKESTVHHVVEAKRWELSREAERITYTADQAVPIQMDWRKRETYSASDLNYRGRTKTP</sequence>
<protein>
    <submittedName>
        <fullName evidence="1">Uncharacterized protein</fullName>
    </submittedName>
</protein>
<dbReference type="OrthoDB" id="8795593at2"/>
<accession>A0A373FKR0</accession>
<name>A0A373FKR0_COMTE</name>
<comment type="caution">
    <text evidence="1">The sequence shown here is derived from an EMBL/GenBank/DDBJ whole genome shotgun (WGS) entry which is preliminary data.</text>
</comment>
<dbReference type="AlphaFoldDB" id="A0A373FKR0"/>